<dbReference type="InterPro" id="IPR051647">
    <property type="entry name" value="Mediator_comp_sub12"/>
</dbReference>
<dbReference type="PANTHER" id="PTHR46007">
    <property type="entry name" value="MEDIATOR OF RNA POLYMERASE II TRANSCRIPTION SUBUNIT 12"/>
    <property type="match status" value="1"/>
</dbReference>
<feature type="compositionally biased region" description="Polar residues" evidence="1">
    <location>
        <begin position="73"/>
        <end position="86"/>
    </location>
</feature>
<name>A0ABY8U5V0_TETOB</name>
<feature type="compositionally biased region" description="Low complexity" evidence="1">
    <location>
        <begin position="266"/>
        <end position="275"/>
    </location>
</feature>
<organism evidence="2 3">
    <name type="scientific">Tetradesmus obliquus</name>
    <name type="common">Green alga</name>
    <name type="synonym">Acutodesmus obliquus</name>
    <dbReference type="NCBI Taxonomy" id="3088"/>
    <lineage>
        <taxon>Eukaryota</taxon>
        <taxon>Viridiplantae</taxon>
        <taxon>Chlorophyta</taxon>
        <taxon>core chlorophytes</taxon>
        <taxon>Chlorophyceae</taxon>
        <taxon>CS clade</taxon>
        <taxon>Sphaeropleales</taxon>
        <taxon>Scenedesmaceae</taxon>
        <taxon>Tetradesmus</taxon>
    </lineage>
</organism>
<reference evidence="2 3" key="1">
    <citation type="submission" date="2023-05" db="EMBL/GenBank/DDBJ databases">
        <title>A 100% complete, gapless, phased diploid assembly of the Scenedesmus obliquus UTEX 3031 genome.</title>
        <authorList>
            <person name="Biondi T.C."/>
            <person name="Hanschen E.R."/>
            <person name="Kwon T."/>
            <person name="Eng W."/>
            <person name="Kruse C.P.S."/>
            <person name="Koehler S.I."/>
            <person name="Kunde Y."/>
            <person name="Gleasner C.D."/>
            <person name="You Mak K.T."/>
            <person name="Polle J."/>
            <person name="Hovde B.T."/>
            <person name="Starkenburg S.R."/>
        </authorList>
    </citation>
    <scope>NUCLEOTIDE SEQUENCE [LARGE SCALE GENOMIC DNA]</scope>
    <source>
        <strain evidence="2 3">DOE0152z</strain>
    </source>
</reference>
<sequence>MQDLVQTHYIERFPQLSALAEYVGRQRVRASRKHHTAASAAAAQAAAAAKAADDDDDGYDEAALRGDGPGRINLTSKSLPTYGNSENQQDTRVMLVRRLRAMLAAAGAARGGPTLDDVYIHINTNGGLSKPGEKWLKRHLDAFYPAVLGPQGVPGSAPWPLPQELKPFKELRYLARLLSWVTGRLVTVPVVNALFVDGTAEWTVHEALLVELLGVPVSELQLPLQPLQQPQQEMPLQQQQQQQQPPPPPPPPAAPQQQPAAPPPQQQQQQQQQQQHSSHMSGGTGLGPVHGSAGAASGCTGSWRQGQLQAQQQAQQTRGCIWQRAAAAAEEGQAGPSSNTCCCSSSAGVIDLKTVKRTLIERPLSPRHKGVRLLSCFTGQGRSSYKFKNLRKHKTLQT</sequence>
<feature type="compositionally biased region" description="Pro residues" evidence="1">
    <location>
        <begin position="244"/>
        <end position="265"/>
    </location>
</feature>
<dbReference type="PANTHER" id="PTHR46007:SF8">
    <property type="entry name" value="C2H2-TYPE DOMAIN-CONTAINING PROTEIN"/>
    <property type="match status" value="1"/>
</dbReference>
<evidence type="ECO:0000256" key="1">
    <source>
        <dbReference type="SAM" id="MobiDB-lite"/>
    </source>
</evidence>
<feature type="compositionally biased region" description="Low complexity" evidence="1">
    <location>
        <begin position="229"/>
        <end position="243"/>
    </location>
</feature>
<evidence type="ECO:0000313" key="3">
    <source>
        <dbReference type="Proteomes" id="UP001244341"/>
    </source>
</evidence>
<feature type="compositionally biased region" description="Low complexity" evidence="1">
    <location>
        <begin position="291"/>
        <end position="300"/>
    </location>
</feature>
<accession>A0ABY8U5V0</accession>
<feature type="region of interest" description="Disordered" evidence="1">
    <location>
        <begin position="229"/>
        <end position="300"/>
    </location>
</feature>
<gene>
    <name evidence="2" type="ORF">OEZ85_013365</name>
</gene>
<evidence type="ECO:0000313" key="2">
    <source>
        <dbReference type="EMBL" id="WIA16710.1"/>
    </source>
</evidence>
<keyword evidence="3" id="KW-1185">Reference proteome</keyword>
<dbReference type="Proteomes" id="UP001244341">
    <property type="component" value="Chromosome 7b"/>
</dbReference>
<protein>
    <submittedName>
        <fullName evidence="2">Uncharacterized protein</fullName>
    </submittedName>
</protein>
<feature type="region of interest" description="Disordered" evidence="1">
    <location>
        <begin position="51"/>
        <end position="86"/>
    </location>
</feature>
<proteinExistence type="predicted"/>
<dbReference type="EMBL" id="CP126214">
    <property type="protein sequence ID" value="WIA16710.1"/>
    <property type="molecule type" value="Genomic_DNA"/>
</dbReference>